<keyword evidence="1" id="KW-0812">Transmembrane</keyword>
<keyword evidence="1" id="KW-0472">Membrane</keyword>
<proteinExistence type="predicted"/>
<keyword evidence="4" id="KW-1185">Reference proteome</keyword>
<organism evidence="3">
    <name type="scientific">Glycine max</name>
    <name type="common">Soybean</name>
    <name type="synonym">Glycine hispida</name>
    <dbReference type="NCBI Taxonomy" id="3847"/>
    <lineage>
        <taxon>Eukaryota</taxon>
        <taxon>Viridiplantae</taxon>
        <taxon>Streptophyta</taxon>
        <taxon>Embryophyta</taxon>
        <taxon>Tracheophyta</taxon>
        <taxon>Spermatophyta</taxon>
        <taxon>Magnoliopsida</taxon>
        <taxon>eudicotyledons</taxon>
        <taxon>Gunneridae</taxon>
        <taxon>Pentapetalae</taxon>
        <taxon>rosids</taxon>
        <taxon>fabids</taxon>
        <taxon>Fabales</taxon>
        <taxon>Fabaceae</taxon>
        <taxon>Papilionoideae</taxon>
        <taxon>50 kb inversion clade</taxon>
        <taxon>NPAAA clade</taxon>
        <taxon>indigoferoid/millettioid clade</taxon>
        <taxon>Phaseoleae</taxon>
        <taxon>Glycine</taxon>
        <taxon>Glycine subgen. Soja</taxon>
    </lineage>
</organism>
<feature type="transmembrane region" description="Helical" evidence="1">
    <location>
        <begin position="29"/>
        <end position="51"/>
    </location>
</feature>
<dbReference type="STRING" id="3847.K7KF96"/>
<dbReference type="HOGENOM" id="CLU_1565662_0_0_1"/>
<dbReference type="Gramene" id="KRH67219">
    <property type="protein sequence ID" value="KRH67219"/>
    <property type="gene ID" value="GLYMA_03G154900"/>
</dbReference>
<dbReference type="Proteomes" id="UP000008827">
    <property type="component" value="Chromosome 3"/>
</dbReference>
<name>K7KF96_SOYBN</name>
<dbReference type="AlphaFoldDB" id="K7KF96"/>
<dbReference type="EnsemblPlants" id="KRH67219">
    <property type="protein sequence ID" value="KRH67219"/>
    <property type="gene ID" value="GLYMA_03G154900"/>
</dbReference>
<reference evidence="2 3" key="1">
    <citation type="journal article" date="2010" name="Nature">
        <title>Genome sequence of the palaeopolyploid soybean.</title>
        <authorList>
            <person name="Schmutz J."/>
            <person name="Cannon S.B."/>
            <person name="Schlueter J."/>
            <person name="Ma J."/>
            <person name="Mitros T."/>
            <person name="Nelson W."/>
            <person name="Hyten D.L."/>
            <person name="Song Q."/>
            <person name="Thelen J.J."/>
            <person name="Cheng J."/>
            <person name="Xu D."/>
            <person name="Hellsten U."/>
            <person name="May G.D."/>
            <person name="Yu Y."/>
            <person name="Sakurai T."/>
            <person name="Umezawa T."/>
            <person name="Bhattacharyya M.K."/>
            <person name="Sandhu D."/>
            <person name="Valliyodan B."/>
            <person name="Lindquist E."/>
            <person name="Peto M."/>
            <person name="Grant D."/>
            <person name="Shu S."/>
            <person name="Goodstein D."/>
            <person name="Barry K."/>
            <person name="Futrell-Griggs M."/>
            <person name="Abernathy B."/>
            <person name="Du J."/>
            <person name="Tian Z."/>
            <person name="Zhu L."/>
            <person name="Gill N."/>
            <person name="Joshi T."/>
            <person name="Libault M."/>
            <person name="Sethuraman A."/>
            <person name="Zhang X.-C."/>
            <person name="Shinozaki K."/>
            <person name="Nguyen H.T."/>
            <person name="Wing R.A."/>
            <person name="Cregan P."/>
            <person name="Specht J."/>
            <person name="Grimwood J."/>
            <person name="Rokhsar D."/>
            <person name="Stacey G."/>
            <person name="Shoemaker R.C."/>
            <person name="Jackson S.A."/>
        </authorList>
    </citation>
    <scope>NUCLEOTIDE SEQUENCE [LARGE SCALE GENOMIC DNA]</scope>
    <source>
        <strain evidence="3">cv. Williams 82</strain>
        <tissue evidence="2">Callus</tissue>
    </source>
</reference>
<sequence>MTRPASQTGSSTNKSNHVNQSQFNLSNQFLTLSVTVATAAFSILFFFLLLTKRHAGVGGTRYVSCSHACQFYFCVGYEYKHKVGLVVVAAVPGLPVIGNLLQLEKKLYKTFTQMTNKHGPHLFHQNRCFHSHCSQLSPPCQGAYYIGSGHGDQIFINLNKEAIKCTQDSHF</sequence>
<reference evidence="2" key="3">
    <citation type="submission" date="2018-07" db="EMBL/GenBank/DDBJ databases">
        <title>WGS assembly of Glycine max.</title>
        <authorList>
            <person name="Schmutz J."/>
            <person name="Cannon S."/>
            <person name="Schlueter J."/>
            <person name="Ma J."/>
            <person name="Mitros T."/>
            <person name="Nelson W."/>
            <person name="Hyten D."/>
            <person name="Song Q."/>
            <person name="Thelen J."/>
            <person name="Cheng J."/>
            <person name="Xu D."/>
            <person name="Hellsten U."/>
            <person name="May G."/>
            <person name="Yu Y."/>
            <person name="Sakurai T."/>
            <person name="Umezawa T."/>
            <person name="Bhattacharyya M."/>
            <person name="Sandhu D."/>
            <person name="Valliyodan B."/>
            <person name="Lindquist E."/>
            <person name="Peto M."/>
            <person name="Grant D."/>
            <person name="Shu S."/>
            <person name="Goodstein D."/>
            <person name="Barry K."/>
            <person name="Futrell-Griggs M."/>
            <person name="Abernathy B."/>
            <person name="Du J."/>
            <person name="Tian Z."/>
            <person name="Zhu L."/>
            <person name="Gill N."/>
            <person name="Joshi T."/>
            <person name="Libault M."/>
            <person name="Sethuraman A."/>
            <person name="Zhang X."/>
            <person name="Shinozaki K."/>
            <person name="Nguyen H."/>
            <person name="Wing R."/>
            <person name="Cregan P."/>
            <person name="Specht J."/>
            <person name="Grimwood J."/>
            <person name="Rokhsar D."/>
            <person name="Stacey G."/>
            <person name="Shoemaker R."/>
            <person name="Jackson S."/>
        </authorList>
    </citation>
    <scope>NUCLEOTIDE SEQUENCE</scope>
    <source>
        <tissue evidence="2">Callus</tissue>
    </source>
</reference>
<evidence type="ECO:0000313" key="4">
    <source>
        <dbReference type="Proteomes" id="UP000008827"/>
    </source>
</evidence>
<keyword evidence="1" id="KW-1133">Transmembrane helix</keyword>
<protein>
    <submittedName>
        <fullName evidence="2 3">Uncharacterized protein</fullName>
    </submittedName>
</protein>
<evidence type="ECO:0000256" key="1">
    <source>
        <dbReference type="SAM" id="Phobius"/>
    </source>
</evidence>
<gene>
    <name evidence="2" type="ORF">GLYMA_03G154900</name>
</gene>
<accession>K7KF96</accession>
<evidence type="ECO:0000313" key="2">
    <source>
        <dbReference type="EMBL" id="KRH67219.1"/>
    </source>
</evidence>
<dbReference type="EMBL" id="CM000836">
    <property type="protein sequence ID" value="KRH67219.1"/>
    <property type="molecule type" value="Genomic_DNA"/>
</dbReference>
<reference evidence="3" key="2">
    <citation type="submission" date="2018-02" db="UniProtKB">
        <authorList>
            <consortium name="EnsemblPlants"/>
        </authorList>
    </citation>
    <scope>IDENTIFICATION</scope>
    <source>
        <strain evidence="3">Williams 82</strain>
    </source>
</reference>
<dbReference type="InParanoid" id="K7KF96"/>
<dbReference type="PaxDb" id="3847-GLYMA03G31125.1"/>
<evidence type="ECO:0000313" key="3">
    <source>
        <dbReference type="EnsemblPlants" id="KRH67219"/>
    </source>
</evidence>